<gene>
    <name evidence="9 10" type="primary">secE</name>
    <name evidence="10" type="ORF">GWK36_03435</name>
</gene>
<dbReference type="PRINTS" id="PR01650">
    <property type="entry name" value="SECETRNLCASE"/>
</dbReference>
<feature type="transmembrane region" description="Helical" evidence="9">
    <location>
        <begin position="39"/>
        <end position="58"/>
    </location>
</feature>
<evidence type="ECO:0000256" key="8">
    <source>
        <dbReference type="ARBA" id="ARBA00023136"/>
    </source>
</evidence>
<comment type="subunit">
    <text evidence="9">Component of the Sec protein translocase complex. Heterotrimer consisting of SecY, SecE and SecG subunits. The heterotrimers can form oligomers, although 1 heterotrimer is thought to be able to translocate proteins. Interacts with the ribosome. Interacts with SecDF, and other proteins may be involved. Interacts with SecA.</text>
</comment>
<comment type="function">
    <text evidence="9">Essential subunit of the Sec protein translocation channel SecYEG. Clamps together the 2 halves of SecY. May contact the channel plug during translocation.</text>
</comment>
<dbReference type="PROSITE" id="PS01067">
    <property type="entry name" value="SECE_SEC61G"/>
    <property type="match status" value="1"/>
</dbReference>
<evidence type="ECO:0000313" key="11">
    <source>
        <dbReference type="Proteomes" id="UP000502699"/>
    </source>
</evidence>
<dbReference type="AlphaFoldDB" id="A0A6G7VGW4"/>
<dbReference type="KEGG" id="cjap:GWK36_03435"/>
<dbReference type="GO" id="GO:0065002">
    <property type="term" value="P:intracellular protein transmembrane transport"/>
    <property type="evidence" value="ECO:0007669"/>
    <property type="project" value="UniProtKB-UniRule"/>
</dbReference>
<dbReference type="NCBIfam" id="TIGR00964">
    <property type="entry name" value="secE_bact"/>
    <property type="match status" value="1"/>
</dbReference>
<evidence type="ECO:0000313" key="10">
    <source>
        <dbReference type="EMBL" id="QIK39088.1"/>
    </source>
</evidence>
<dbReference type="GO" id="GO:0006605">
    <property type="term" value="P:protein targeting"/>
    <property type="evidence" value="ECO:0007669"/>
    <property type="project" value="UniProtKB-UniRule"/>
</dbReference>
<comment type="similarity">
    <text evidence="9">Belongs to the SecE/SEC61-gamma family.</text>
</comment>
<dbReference type="EMBL" id="CP048029">
    <property type="protein sequence ID" value="QIK39088.1"/>
    <property type="molecule type" value="Genomic_DNA"/>
</dbReference>
<feature type="transmembrane region" description="Helical" evidence="9">
    <location>
        <begin position="15"/>
        <end position="34"/>
    </location>
</feature>
<dbReference type="PANTHER" id="PTHR33910:SF1">
    <property type="entry name" value="PROTEIN TRANSLOCASE SUBUNIT SECE"/>
    <property type="match status" value="1"/>
</dbReference>
<evidence type="ECO:0000256" key="6">
    <source>
        <dbReference type="ARBA" id="ARBA00022989"/>
    </source>
</evidence>
<dbReference type="GO" id="GO:0043952">
    <property type="term" value="P:protein transport by the Sec complex"/>
    <property type="evidence" value="ECO:0007669"/>
    <property type="project" value="UniProtKB-UniRule"/>
</dbReference>
<dbReference type="Proteomes" id="UP000502699">
    <property type="component" value="Chromosome"/>
</dbReference>
<dbReference type="HAMAP" id="MF_00422">
    <property type="entry name" value="SecE"/>
    <property type="match status" value="1"/>
</dbReference>
<evidence type="ECO:0000256" key="3">
    <source>
        <dbReference type="ARBA" id="ARBA00022475"/>
    </source>
</evidence>
<accession>A0A6G7VGW4</accession>
<evidence type="ECO:0000256" key="7">
    <source>
        <dbReference type="ARBA" id="ARBA00023010"/>
    </source>
</evidence>
<dbReference type="InterPro" id="IPR038379">
    <property type="entry name" value="SecE_sf"/>
</dbReference>
<protein>
    <recommendedName>
        <fullName evidence="9">Protein translocase subunit SecE</fullName>
    </recommendedName>
</protein>
<keyword evidence="6 9" id="KW-1133">Transmembrane helix</keyword>
<organism evidence="10 11">
    <name type="scientific">Caldichromatium japonicum</name>
    <dbReference type="NCBI Taxonomy" id="2699430"/>
    <lineage>
        <taxon>Bacteria</taxon>
        <taxon>Pseudomonadati</taxon>
        <taxon>Pseudomonadota</taxon>
        <taxon>Gammaproteobacteria</taxon>
        <taxon>Chromatiales</taxon>
        <taxon>Chromatiaceae</taxon>
        <taxon>Caldichromatium</taxon>
    </lineage>
</organism>
<sequence>MSSHAEDRAPGLDQLKLVGAVLLLIVGIVAFYLFPGISLLIRVPVLLVIGGVAAFIVLQTDPGRRLWQFMADVRMEVRKVVWPTRQETLQTTLVVVSMVLILGIVLWLFDLILMSILRFLTHQGG</sequence>
<dbReference type="InterPro" id="IPR001901">
    <property type="entry name" value="Translocase_SecE/Sec61-g"/>
</dbReference>
<evidence type="ECO:0000256" key="1">
    <source>
        <dbReference type="ARBA" id="ARBA00004370"/>
    </source>
</evidence>
<keyword evidence="7 9" id="KW-0811">Translocation</keyword>
<proteinExistence type="inferred from homology"/>
<dbReference type="PANTHER" id="PTHR33910">
    <property type="entry name" value="PROTEIN TRANSLOCASE SUBUNIT SECE"/>
    <property type="match status" value="1"/>
</dbReference>
<keyword evidence="4 9" id="KW-0812">Transmembrane</keyword>
<evidence type="ECO:0000256" key="4">
    <source>
        <dbReference type="ARBA" id="ARBA00022692"/>
    </source>
</evidence>
<keyword evidence="8 9" id="KW-0472">Membrane</keyword>
<dbReference type="Pfam" id="PF00584">
    <property type="entry name" value="SecE"/>
    <property type="match status" value="1"/>
</dbReference>
<keyword evidence="5 9" id="KW-0653">Protein transport</keyword>
<dbReference type="Gene3D" id="1.20.5.1030">
    <property type="entry name" value="Preprotein translocase secy subunit"/>
    <property type="match status" value="1"/>
</dbReference>
<comment type="subcellular location">
    <subcellularLocation>
        <location evidence="1">Membrane</location>
    </subcellularLocation>
</comment>
<evidence type="ECO:0000256" key="9">
    <source>
        <dbReference type="HAMAP-Rule" id="MF_00422"/>
    </source>
</evidence>
<evidence type="ECO:0000256" key="5">
    <source>
        <dbReference type="ARBA" id="ARBA00022927"/>
    </source>
</evidence>
<dbReference type="RefSeq" id="WP_166272418.1">
    <property type="nucleotide sequence ID" value="NZ_CP048029.1"/>
</dbReference>
<dbReference type="GO" id="GO:0009306">
    <property type="term" value="P:protein secretion"/>
    <property type="evidence" value="ECO:0007669"/>
    <property type="project" value="UniProtKB-UniRule"/>
</dbReference>
<dbReference type="GO" id="GO:0008320">
    <property type="term" value="F:protein transmembrane transporter activity"/>
    <property type="evidence" value="ECO:0007669"/>
    <property type="project" value="UniProtKB-UniRule"/>
</dbReference>
<dbReference type="GO" id="GO:0005886">
    <property type="term" value="C:plasma membrane"/>
    <property type="evidence" value="ECO:0007669"/>
    <property type="project" value="UniProtKB-UniRule"/>
</dbReference>
<feature type="transmembrane region" description="Helical" evidence="9">
    <location>
        <begin position="93"/>
        <end position="120"/>
    </location>
</feature>
<comment type="caution">
    <text evidence="9">Lacks conserved residue(s) required for the propagation of feature annotation.</text>
</comment>
<reference evidence="11" key="1">
    <citation type="submission" date="2020-01" db="EMBL/GenBank/DDBJ databases">
        <title>Caldichromatium gen. nov., sp. nov., a thermophilic purple sulfur bacterium member of the family Chromatiaceae isolated from Nakabusa hot spring, Japan.</title>
        <authorList>
            <person name="Saini M.K."/>
            <person name="Hanada S."/>
            <person name="Tank M."/>
        </authorList>
    </citation>
    <scope>NUCLEOTIDE SEQUENCE [LARGE SCALE GENOMIC DNA]</scope>
    <source>
        <strain evidence="11">No.7</strain>
    </source>
</reference>
<dbReference type="InterPro" id="IPR005807">
    <property type="entry name" value="SecE_bac"/>
</dbReference>
<name>A0A6G7VGW4_9GAMM</name>
<keyword evidence="11" id="KW-1185">Reference proteome</keyword>
<keyword evidence="2 9" id="KW-0813">Transport</keyword>
<evidence type="ECO:0000256" key="2">
    <source>
        <dbReference type="ARBA" id="ARBA00022448"/>
    </source>
</evidence>
<keyword evidence="3 9" id="KW-1003">Cell membrane</keyword>